<dbReference type="InterPro" id="IPR018931">
    <property type="entry name" value="DUF2520"/>
</dbReference>
<reference evidence="3 4" key="1">
    <citation type="journal article" date="2016" name="Genome Announc.">
        <title>Draft Genome Sequences of Five Rapidly Growing Mycobacterium Species, M. thermoresistibile, M. fortuitum subsp. acetamidolyticum, M. canariasense, M. brisbanense, and M. novocastrense.</title>
        <authorList>
            <person name="Katahira K."/>
            <person name="Ogura Y."/>
            <person name="Gotoh Y."/>
            <person name="Hayashi T."/>
        </authorList>
    </citation>
    <scope>NUCLEOTIDE SEQUENCE [LARGE SCALE GENOMIC DNA]</scope>
    <source>
        <strain evidence="3 4">JCM18114</strain>
    </source>
</reference>
<feature type="domain" description="Putative oxidoreductase/dehydrogenase Rossmann-like" evidence="1">
    <location>
        <begin position="9"/>
        <end position="132"/>
    </location>
</feature>
<dbReference type="InterPro" id="IPR037108">
    <property type="entry name" value="TM1727-like_C_sf"/>
</dbReference>
<dbReference type="EMBL" id="BCTA01000069">
    <property type="protein sequence ID" value="GAT11495.1"/>
    <property type="molecule type" value="Genomic_DNA"/>
</dbReference>
<keyword evidence="4" id="KW-1185">Reference proteome</keyword>
<dbReference type="Proteomes" id="UP000069773">
    <property type="component" value="Unassembled WGS sequence"/>
</dbReference>
<evidence type="ECO:0000313" key="3">
    <source>
        <dbReference type="EMBL" id="GAT11495.1"/>
    </source>
</evidence>
<accession>A0ABQ0KPE0</accession>
<dbReference type="SUPFAM" id="SSF51735">
    <property type="entry name" value="NAD(P)-binding Rossmann-fold domains"/>
    <property type="match status" value="1"/>
</dbReference>
<dbReference type="Pfam" id="PF10728">
    <property type="entry name" value="DUF2520"/>
    <property type="match status" value="1"/>
</dbReference>
<proteinExistence type="predicted"/>
<dbReference type="PANTHER" id="PTHR40459">
    <property type="entry name" value="CONSERVED HYPOTHETICAL ALANINE AND LEUCINE RICH PROTEIN"/>
    <property type="match status" value="1"/>
</dbReference>
<dbReference type="Pfam" id="PF10727">
    <property type="entry name" value="Rossmann-like"/>
    <property type="match status" value="1"/>
</dbReference>
<sequence length="322" mass="33139">MVAMGTPPGGFRPARLTVGIVSAGRVGSALGVALERAEHVVVACSAVSHASRDRAQRRLPDTAVLPVDEVASRSELLILAVPDAELAKLVSGLAATRSVRPGTIVAHTSGANGIDVLTPLTSLGCTPLAIHPAMTFTGTDEDIDRLSDTCFGVTAADEVGYAIAQSLVLEIGGEPFRVREDARTLYHAALAHASNHVVTVLLDAVEGLRSALWGQELLGQELVGDAPGGLAERVIGPLARASLENALHRGQAALTGPVARGDAAAVARHLEALTEVNPELAQAYRANSLRTAQRAHAPDDVVAALTADSDAGGATRRTGTGR</sequence>
<dbReference type="InterPro" id="IPR008927">
    <property type="entry name" value="6-PGluconate_DH-like_C_sf"/>
</dbReference>
<dbReference type="SUPFAM" id="SSF48179">
    <property type="entry name" value="6-phosphogluconate dehydrogenase C-terminal domain-like"/>
    <property type="match status" value="1"/>
</dbReference>
<protein>
    <submittedName>
        <fullName evidence="3">Chalcone/stilbene synthase</fullName>
    </submittedName>
</protein>
<comment type="caution">
    <text evidence="3">The sequence shown here is derived from an EMBL/GenBank/DDBJ whole genome shotgun (WGS) entry which is preliminary data.</text>
</comment>
<dbReference type="PANTHER" id="PTHR40459:SF1">
    <property type="entry name" value="CONSERVED HYPOTHETICAL ALANINE AND LEUCINE RICH PROTEIN"/>
    <property type="match status" value="1"/>
</dbReference>
<dbReference type="Gene3D" id="3.40.50.720">
    <property type="entry name" value="NAD(P)-binding Rossmann-like Domain"/>
    <property type="match status" value="1"/>
</dbReference>
<gene>
    <name evidence="3" type="ORF">RMCN_4628</name>
</gene>
<evidence type="ECO:0000259" key="2">
    <source>
        <dbReference type="Pfam" id="PF10728"/>
    </source>
</evidence>
<dbReference type="InterPro" id="IPR036291">
    <property type="entry name" value="NAD(P)-bd_dom_sf"/>
</dbReference>
<dbReference type="InterPro" id="IPR019665">
    <property type="entry name" value="OxRdtase/DH_put_Rossmann_dom"/>
</dbReference>
<evidence type="ECO:0000313" key="4">
    <source>
        <dbReference type="Proteomes" id="UP000069773"/>
    </source>
</evidence>
<dbReference type="RefSeq" id="WP_263987658.1">
    <property type="nucleotide sequence ID" value="NZ_BCTA01000069.1"/>
</dbReference>
<organism evidence="3 4">
    <name type="scientific">Mycolicibacterium novocastrense</name>
    <name type="common">Mycobacterium novocastrense</name>
    <dbReference type="NCBI Taxonomy" id="59813"/>
    <lineage>
        <taxon>Bacteria</taxon>
        <taxon>Bacillati</taxon>
        <taxon>Actinomycetota</taxon>
        <taxon>Actinomycetes</taxon>
        <taxon>Mycobacteriales</taxon>
        <taxon>Mycobacteriaceae</taxon>
        <taxon>Mycolicibacterium</taxon>
    </lineage>
</organism>
<name>A0ABQ0KPE0_MYCNV</name>
<evidence type="ECO:0000259" key="1">
    <source>
        <dbReference type="Pfam" id="PF10727"/>
    </source>
</evidence>
<feature type="domain" description="DUF2520" evidence="2">
    <location>
        <begin position="149"/>
        <end position="290"/>
    </location>
</feature>
<dbReference type="Gene3D" id="1.10.1040.20">
    <property type="entry name" value="ProC-like, C-terminal domain"/>
    <property type="match status" value="1"/>
</dbReference>